<dbReference type="EMBL" id="MLKD01000012">
    <property type="protein sequence ID" value="OQE21372.1"/>
    <property type="molecule type" value="Genomic_DNA"/>
</dbReference>
<evidence type="ECO:0000259" key="5">
    <source>
        <dbReference type="Pfam" id="PF00501"/>
    </source>
</evidence>
<dbReference type="InterPro" id="IPR036736">
    <property type="entry name" value="ACP-like_sf"/>
</dbReference>
<dbReference type="InterPro" id="IPR013120">
    <property type="entry name" value="FAR_NAD-bd"/>
</dbReference>
<dbReference type="Gene3D" id="2.30.38.10">
    <property type="entry name" value="Luciferase, Domain 3"/>
    <property type="match status" value="1"/>
</dbReference>
<dbReference type="AlphaFoldDB" id="A0A1V6T508"/>
<feature type="region of interest" description="Disordered" evidence="4">
    <location>
        <begin position="500"/>
        <end position="529"/>
    </location>
</feature>
<dbReference type="InterPro" id="IPR009081">
    <property type="entry name" value="PP-bd_ACP"/>
</dbReference>
<keyword evidence="10" id="KW-1185">Reference proteome</keyword>
<dbReference type="InterPro" id="IPR020845">
    <property type="entry name" value="AMP-binding_CS"/>
</dbReference>
<feature type="compositionally biased region" description="Basic and acidic residues" evidence="4">
    <location>
        <begin position="500"/>
        <end position="518"/>
    </location>
</feature>
<dbReference type="STRING" id="303698.A0A1V6T508"/>
<evidence type="ECO:0000313" key="10">
    <source>
        <dbReference type="Proteomes" id="UP000191285"/>
    </source>
</evidence>
<comment type="caution">
    <text evidence="9">The sequence shown here is derived from an EMBL/GenBank/DDBJ whole genome shotgun (WGS) entry which is preliminary data.</text>
</comment>
<dbReference type="NCBIfam" id="TIGR01746">
    <property type="entry name" value="Thioester-redct"/>
    <property type="match status" value="1"/>
</dbReference>
<dbReference type="PANTHER" id="PTHR44845">
    <property type="entry name" value="CARRIER DOMAIN-CONTAINING PROTEIN"/>
    <property type="match status" value="1"/>
</dbReference>
<feature type="domain" description="AMP-binding enzyme C-terminal" evidence="8">
    <location>
        <begin position="421"/>
        <end position="495"/>
    </location>
</feature>
<organism evidence="9 10">
    <name type="scientific">Penicillium steckii</name>
    <dbReference type="NCBI Taxonomy" id="303698"/>
    <lineage>
        <taxon>Eukaryota</taxon>
        <taxon>Fungi</taxon>
        <taxon>Dikarya</taxon>
        <taxon>Ascomycota</taxon>
        <taxon>Pezizomycotina</taxon>
        <taxon>Eurotiomycetes</taxon>
        <taxon>Eurotiomycetidae</taxon>
        <taxon>Eurotiales</taxon>
        <taxon>Aspergillaceae</taxon>
        <taxon>Penicillium</taxon>
    </lineage>
</organism>
<protein>
    <recommendedName>
        <fullName evidence="11">Carrier domain-containing protein</fullName>
    </recommendedName>
</protein>
<evidence type="ECO:0000259" key="8">
    <source>
        <dbReference type="Pfam" id="PF13193"/>
    </source>
</evidence>
<dbReference type="PANTHER" id="PTHR44845:SF6">
    <property type="entry name" value="BETA-ALANINE-ACTIVATING ENZYME"/>
    <property type="match status" value="1"/>
</dbReference>
<evidence type="ECO:0000256" key="2">
    <source>
        <dbReference type="ARBA" id="ARBA00022553"/>
    </source>
</evidence>
<dbReference type="InterPro" id="IPR000873">
    <property type="entry name" value="AMP-dep_synth/lig_dom"/>
</dbReference>
<dbReference type="Gene3D" id="3.30.300.30">
    <property type="match status" value="1"/>
</dbReference>
<name>A0A1V6T508_9EURO</name>
<keyword evidence="2" id="KW-0597">Phosphoprotein</keyword>
<evidence type="ECO:0000259" key="7">
    <source>
        <dbReference type="Pfam" id="PF07993"/>
    </source>
</evidence>
<feature type="domain" description="Carrier" evidence="6">
    <location>
        <begin position="532"/>
        <end position="585"/>
    </location>
</feature>
<dbReference type="Gene3D" id="1.10.1200.10">
    <property type="entry name" value="ACP-like"/>
    <property type="match status" value="1"/>
</dbReference>
<dbReference type="InterPro" id="IPR036291">
    <property type="entry name" value="NAD(P)-bd_dom_sf"/>
</dbReference>
<evidence type="ECO:0000256" key="1">
    <source>
        <dbReference type="ARBA" id="ARBA00022450"/>
    </source>
</evidence>
<dbReference type="SUPFAM" id="SSF51735">
    <property type="entry name" value="NAD(P)-binding Rossmann-fold domains"/>
    <property type="match status" value="1"/>
</dbReference>
<gene>
    <name evidence="9" type="ORF">PENSTE_c012G02188</name>
</gene>
<dbReference type="PROSITE" id="PS00455">
    <property type="entry name" value="AMP_BINDING"/>
    <property type="match status" value="1"/>
</dbReference>
<evidence type="ECO:0008006" key="11">
    <source>
        <dbReference type="Google" id="ProtNLM"/>
    </source>
</evidence>
<accession>A0A1V6T508</accession>
<dbReference type="Proteomes" id="UP000191285">
    <property type="component" value="Unassembled WGS sequence"/>
</dbReference>
<dbReference type="CDD" id="cd05235">
    <property type="entry name" value="SDR_e1"/>
    <property type="match status" value="1"/>
</dbReference>
<reference evidence="10" key="1">
    <citation type="journal article" date="2017" name="Nat. Microbiol.">
        <title>Global analysis of biosynthetic gene clusters reveals vast potential of secondary metabolite production in Penicillium species.</title>
        <authorList>
            <person name="Nielsen J.C."/>
            <person name="Grijseels S."/>
            <person name="Prigent S."/>
            <person name="Ji B."/>
            <person name="Dainat J."/>
            <person name="Nielsen K.F."/>
            <person name="Frisvad J.C."/>
            <person name="Workman M."/>
            <person name="Nielsen J."/>
        </authorList>
    </citation>
    <scope>NUCLEOTIDE SEQUENCE [LARGE SCALE GENOMIC DNA]</scope>
    <source>
        <strain evidence="10">IBT 24891</strain>
    </source>
</reference>
<evidence type="ECO:0000313" key="9">
    <source>
        <dbReference type="EMBL" id="OQE21372.1"/>
    </source>
</evidence>
<dbReference type="OrthoDB" id="408177at2759"/>
<proteinExistence type="inferred from homology"/>
<keyword evidence="1" id="KW-0596">Phosphopantetheine</keyword>
<sequence>MESLLVQVANEAPQSIAVIEDDHDISYETLIKKADLLVQALKEQNLANEEPVCVFLHPGIQQIISQVAILRAGGTVVPIHPDMPAKRVSDMLRDIDLHLVVTNRDLAKQFTDFKVLAVEDILEQEGHTGKCKEIHVQAGCPEGHRSHILFTSGSTGKPKPIEIRAAGILHAINYFPGPTFNASDRMTAFINPGFDLSLLEVWMPLLRGAAVVKVPKLIATDPLALKEFLDKNKVTAMVVPAAIFNVIAHVMPDTFSGQRNVFLGGERANAAAVKKVLEGGSPEHLWNIYGPTEATIYVTIHLIDLEECDSDDISIGRPVGHTKIHLLNEEMKPVTAVKEPGEICVSGPQLSSGYLNMPDESNEKFIYLDSDNLGGEPGESIRVYRTGDLGQWRDSTGLLDYIGRTDNQIKRDGNRIELGDIESTLEKHPQVFSCTVIQSTSETSDLLTAYVIPEDSSREFEKDHIIQWANEQLPPYMIPNNIDIRKEFPLTPAGKVDRKALAEEGQTQDHDVETRSSEESPTEPTDGDNVKWLQSKIKKYLGVSHIRPDDNVFSLGLSSLQAAQFLGEILHQTGVSITMAQLHEKPLYKNLPALLNVSGETPDPHSQVLKWERDSHLADEIAAPADWISEGEGRVFLTGATGFLGAYLLSSLLTMPCVKQVACLARHRRSMTAKDRIRQTLEKYELWDNCSEMMEKVIVLNGELADDDLGIGRDKFYWLANWASVVFHVGARVNWCEPYEAHYEPNVIGTKNIIRLAVQGRRKSLQYVSSIDVWNVTGFINKVERVFEDEPLSRHAGSLPYDMGYSQSQWVVEEMIQRSRARGLPVVIHRPGFIIGDRSRAIGNSDDFFGRMIVGCIQCGKFPYLPSQRLEWVTVDYVCSAILHIASKMDNLGRSYHLVSTDPTQSVSMERTCEIINEAGFSVEQVPYNDWVEKIKSSPGNPLESMVPLLQESVLGNNSRIQTGTYNPIYDAKNTTQALSTRPDIRYKTLDADLLRRLVDYWIKRGDFSL</sequence>
<evidence type="ECO:0000256" key="4">
    <source>
        <dbReference type="SAM" id="MobiDB-lite"/>
    </source>
</evidence>
<feature type="domain" description="AMP-dependent synthetase/ligase" evidence="5">
    <location>
        <begin position="7"/>
        <end position="355"/>
    </location>
</feature>
<dbReference type="Pfam" id="PF07993">
    <property type="entry name" value="NAD_binding_4"/>
    <property type="match status" value="1"/>
</dbReference>
<comment type="similarity">
    <text evidence="3">Belongs to the NRP synthetase family.</text>
</comment>
<feature type="domain" description="Thioester reductase (TE)" evidence="7">
    <location>
        <begin position="637"/>
        <end position="882"/>
    </location>
</feature>
<dbReference type="Pfam" id="PF00550">
    <property type="entry name" value="PP-binding"/>
    <property type="match status" value="1"/>
</dbReference>
<evidence type="ECO:0000259" key="6">
    <source>
        <dbReference type="Pfam" id="PF00550"/>
    </source>
</evidence>
<dbReference type="SUPFAM" id="SSF56801">
    <property type="entry name" value="Acetyl-CoA synthetase-like"/>
    <property type="match status" value="1"/>
</dbReference>
<dbReference type="InterPro" id="IPR045851">
    <property type="entry name" value="AMP-bd_C_sf"/>
</dbReference>
<dbReference type="InterPro" id="IPR010080">
    <property type="entry name" value="Thioester_reductase-like_dom"/>
</dbReference>
<dbReference type="InterPro" id="IPR025110">
    <property type="entry name" value="AMP-bd_C"/>
</dbReference>
<dbReference type="Pfam" id="PF13193">
    <property type="entry name" value="AMP-binding_C"/>
    <property type="match status" value="1"/>
</dbReference>
<dbReference type="Pfam" id="PF00501">
    <property type="entry name" value="AMP-binding"/>
    <property type="match status" value="1"/>
</dbReference>
<dbReference type="CDD" id="cd05930">
    <property type="entry name" value="A_NRPS"/>
    <property type="match status" value="1"/>
</dbReference>
<dbReference type="Gene3D" id="3.40.50.980">
    <property type="match status" value="2"/>
</dbReference>
<dbReference type="Gene3D" id="3.40.50.720">
    <property type="entry name" value="NAD(P)-binding Rossmann-like Domain"/>
    <property type="match status" value="1"/>
</dbReference>
<dbReference type="GO" id="GO:0044550">
    <property type="term" value="P:secondary metabolite biosynthetic process"/>
    <property type="evidence" value="ECO:0007669"/>
    <property type="project" value="UniProtKB-ARBA"/>
</dbReference>
<dbReference type="SUPFAM" id="SSF47336">
    <property type="entry name" value="ACP-like"/>
    <property type="match status" value="1"/>
</dbReference>
<evidence type="ECO:0000256" key="3">
    <source>
        <dbReference type="ARBA" id="ARBA00029454"/>
    </source>
</evidence>